<dbReference type="InterPro" id="IPR020399">
    <property type="entry name" value="T-cell_rcpt-assoc_TM_adapter-1"/>
</dbReference>
<evidence type="ECO:0000256" key="1">
    <source>
        <dbReference type="SAM" id="MobiDB-lite"/>
    </source>
</evidence>
<protein>
    <submittedName>
        <fullName evidence="3">Involucrin isoform X2</fullName>
    </submittedName>
</protein>
<dbReference type="PANTHER" id="PTHR15951">
    <property type="entry name" value="T-CELL RECEPTOR-ASSOCIATED TRANSMEMBRANE ADAPTER 1"/>
    <property type="match status" value="1"/>
</dbReference>
<dbReference type="PANTHER" id="PTHR15951:SF2">
    <property type="entry name" value="T-CELL RECEPTOR-ASSOCIATED TRANSMEMBRANE ADAPTER 1"/>
    <property type="match status" value="1"/>
</dbReference>
<organism evidence="3 4">
    <name type="scientific">Xyrichtys novacula</name>
    <name type="common">Pearly razorfish</name>
    <name type="synonym">Hemipteronotus novacula</name>
    <dbReference type="NCBI Taxonomy" id="13765"/>
    <lineage>
        <taxon>Eukaryota</taxon>
        <taxon>Metazoa</taxon>
        <taxon>Chordata</taxon>
        <taxon>Craniata</taxon>
        <taxon>Vertebrata</taxon>
        <taxon>Euteleostomi</taxon>
        <taxon>Actinopterygii</taxon>
        <taxon>Neopterygii</taxon>
        <taxon>Teleostei</taxon>
        <taxon>Neoteleostei</taxon>
        <taxon>Acanthomorphata</taxon>
        <taxon>Eupercaria</taxon>
        <taxon>Labriformes</taxon>
        <taxon>Labridae</taxon>
        <taxon>Xyrichtys</taxon>
    </lineage>
</organism>
<dbReference type="AlphaFoldDB" id="A0AAV1FR27"/>
<feature type="compositionally biased region" description="Basic and acidic residues" evidence="1">
    <location>
        <begin position="68"/>
        <end position="83"/>
    </location>
</feature>
<keyword evidence="2" id="KW-0472">Membrane</keyword>
<sequence length="274" mass="31192">MTDCYIELIGLVILSLTLLISLGLNIFFCLKQKANLCKDTDGCCLPGINEEQRLSLDEGHYFQNANHREQQEENPHNHLEHQENPIYGNISTDRQGPEEVCYEMMTMQPTRDRIKASEADLNYASLDLRLAKKQKKRLRHQQQGRNSLQDQLPVNPANAFLEVEVDMDAHLPSRDTATMVSHSSIYLNSQQIAQEAEEMEREREISMEGENASWEGVRSDEEGRNTVWKGEEENEERIDFSNGNCCNGNASTAFGGSHINNFDGSFVHESVQQE</sequence>
<keyword evidence="2" id="KW-0812">Transmembrane</keyword>
<keyword evidence="4" id="KW-1185">Reference proteome</keyword>
<feature type="region of interest" description="Disordered" evidence="1">
    <location>
        <begin position="68"/>
        <end position="90"/>
    </location>
</feature>
<feature type="transmembrane region" description="Helical" evidence="2">
    <location>
        <begin position="6"/>
        <end position="28"/>
    </location>
</feature>
<keyword evidence="2" id="KW-1133">Transmembrane helix</keyword>
<dbReference type="GO" id="GO:0001920">
    <property type="term" value="P:negative regulation of receptor recycling"/>
    <property type="evidence" value="ECO:0007669"/>
    <property type="project" value="TreeGrafter"/>
</dbReference>
<evidence type="ECO:0000313" key="4">
    <source>
        <dbReference type="Proteomes" id="UP001178508"/>
    </source>
</evidence>
<evidence type="ECO:0000256" key="2">
    <source>
        <dbReference type="SAM" id="Phobius"/>
    </source>
</evidence>
<reference evidence="3" key="1">
    <citation type="submission" date="2023-08" db="EMBL/GenBank/DDBJ databases">
        <authorList>
            <person name="Alioto T."/>
            <person name="Alioto T."/>
            <person name="Gomez Garrido J."/>
        </authorList>
    </citation>
    <scope>NUCLEOTIDE SEQUENCE</scope>
</reference>
<dbReference type="GO" id="GO:0050862">
    <property type="term" value="P:positive regulation of T cell receptor signaling pathway"/>
    <property type="evidence" value="ECO:0007669"/>
    <property type="project" value="TreeGrafter"/>
</dbReference>
<dbReference type="GO" id="GO:0042101">
    <property type="term" value="C:T cell receptor complex"/>
    <property type="evidence" value="ECO:0007669"/>
    <property type="project" value="TreeGrafter"/>
</dbReference>
<accession>A0AAV1FR27</accession>
<evidence type="ECO:0000313" key="3">
    <source>
        <dbReference type="EMBL" id="CAJ1063906.1"/>
    </source>
</evidence>
<gene>
    <name evidence="3" type="ORF">XNOV1_A041615</name>
</gene>
<name>A0AAV1FR27_XYRNO</name>
<dbReference type="Proteomes" id="UP001178508">
    <property type="component" value="Chromosome 9"/>
</dbReference>
<proteinExistence type="predicted"/>
<dbReference type="EMBL" id="OY660872">
    <property type="protein sequence ID" value="CAJ1063906.1"/>
    <property type="molecule type" value="Genomic_DNA"/>
</dbReference>